<dbReference type="Pfam" id="PF07610">
    <property type="entry name" value="DUF1573"/>
    <property type="match status" value="1"/>
</dbReference>
<protein>
    <recommendedName>
        <fullName evidence="3">DUF1573 domain-containing protein</fullName>
    </recommendedName>
</protein>
<dbReference type="PATRIC" id="fig|1339352.3.peg.2543"/>
<dbReference type="RefSeq" id="WP_005850171.1">
    <property type="nucleotide sequence ID" value="NZ_JNHM01000031.1"/>
</dbReference>
<sequence length="245" mass="27795">MKTGWQQIVLYLIVLTSYGCLSNEDKCIRQLVQETGICLPNASDSCFLIIIPGNGCGSCIQGAMDHIREATDTVYVFMCDTEKDFFLLSGGKKSTDFNNLYLDKDKVSARLKMVTTFPMVYFLKDGKYVERWPYQRPSAESRKRMSTLTADKQYIDWGSFRQAEIQEEKVILTNIGTDTLYISAIESSCECTTVQWVDSPVTPGECTTLTIHFRAEEKGEFERFIHVHCNVPESPIEISVKGKVQ</sequence>
<dbReference type="AlphaFoldDB" id="A0A069SFR1"/>
<gene>
    <name evidence="1" type="ORF">M099_2646</name>
</gene>
<dbReference type="Proteomes" id="UP000027661">
    <property type="component" value="Unassembled WGS sequence"/>
</dbReference>
<name>A0A069SFR1_PHOVU</name>
<evidence type="ECO:0000313" key="2">
    <source>
        <dbReference type="Proteomes" id="UP000027661"/>
    </source>
</evidence>
<dbReference type="PROSITE" id="PS51257">
    <property type="entry name" value="PROKAR_LIPOPROTEIN"/>
    <property type="match status" value="1"/>
</dbReference>
<dbReference type="InterPro" id="IPR013783">
    <property type="entry name" value="Ig-like_fold"/>
</dbReference>
<dbReference type="InterPro" id="IPR011467">
    <property type="entry name" value="DUF1573"/>
</dbReference>
<organism evidence="1 2">
    <name type="scientific">Phocaeicola vulgatus str. 3975 RP4</name>
    <dbReference type="NCBI Taxonomy" id="1339352"/>
    <lineage>
        <taxon>Bacteria</taxon>
        <taxon>Pseudomonadati</taxon>
        <taxon>Bacteroidota</taxon>
        <taxon>Bacteroidia</taxon>
        <taxon>Bacteroidales</taxon>
        <taxon>Bacteroidaceae</taxon>
        <taxon>Phocaeicola</taxon>
    </lineage>
</organism>
<proteinExistence type="predicted"/>
<comment type="caution">
    <text evidence="1">The sequence shown here is derived from an EMBL/GenBank/DDBJ whole genome shotgun (WGS) entry which is preliminary data.</text>
</comment>
<dbReference type="Gene3D" id="2.60.40.10">
    <property type="entry name" value="Immunoglobulins"/>
    <property type="match status" value="1"/>
</dbReference>
<evidence type="ECO:0008006" key="3">
    <source>
        <dbReference type="Google" id="ProtNLM"/>
    </source>
</evidence>
<dbReference type="EMBL" id="JNHM01000031">
    <property type="protein sequence ID" value="KDS53336.1"/>
    <property type="molecule type" value="Genomic_DNA"/>
</dbReference>
<accession>A0A069SFR1</accession>
<reference evidence="1 2" key="1">
    <citation type="submission" date="2014-04" db="EMBL/GenBank/DDBJ databases">
        <authorList>
            <person name="Sears C."/>
            <person name="Carroll K."/>
            <person name="Sack B.R."/>
            <person name="Qadri F."/>
            <person name="Myers L.L."/>
            <person name="Chung G.-T."/>
            <person name="Escheverria P."/>
            <person name="Fraser C.M."/>
            <person name="Sadzewicz L."/>
            <person name="Shefchek K.A."/>
            <person name="Tallon L."/>
            <person name="Das S.P."/>
            <person name="Daugherty S."/>
            <person name="Mongodin E.F."/>
        </authorList>
    </citation>
    <scope>NUCLEOTIDE SEQUENCE [LARGE SCALE GENOMIC DNA]</scope>
    <source>
        <strain evidence="1 2">3975 RP4</strain>
    </source>
</reference>
<dbReference type="PANTHER" id="PTHR37833:SF1">
    <property type="entry name" value="SIGNAL PEPTIDE PROTEIN"/>
    <property type="match status" value="1"/>
</dbReference>
<dbReference type="PANTHER" id="PTHR37833">
    <property type="entry name" value="LIPOPROTEIN-RELATED"/>
    <property type="match status" value="1"/>
</dbReference>
<evidence type="ECO:0000313" key="1">
    <source>
        <dbReference type="EMBL" id="KDS53336.1"/>
    </source>
</evidence>